<proteinExistence type="predicted"/>
<accession>A0A212JNN7</accession>
<evidence type="ECO:0000313" key="2">
    <source>
        <dbReference type="EMBL" id="SBW00935.1"/>
    </source>
</evidence>
<name>A0A212JNN7_9PROT</name>
<protein>
    <submittedName>
        <fullName evidence="2">Uncharacterized protein</fullName>
    </submittedName>
</protein>
<organism evidence="2">
    <name type="scientific">uncultured Alphaproteobacteria bacterium</name>
    <dbReference type="NCBI Taxonomy" id="91750"/>
    <lineage>
        <taxon>Bacteria</taxon>
        <taxon>Pseudomonadati</taxon>
        <taxon>Pseudomonadota</taxon>
        <taxon>Alphaproteobacteria</taxon>
        <taxon>environmental samples</taxon>
    </lineage>
</organism>
<dbReference type="AlphaFoldDB" id="A0A212JNN7"/>
<sequence>MLTNPTQNEDLPYKDIQLQSVYQT</sequence>
<dbReference type="EMBL" id="FLUO01000001">
    <property type="protein sequence ID" value="SBW00935.1"/>
    <property type="molecule type" value="Genomic_DNA"/>
</dbReference>
<gene>
    <name evidence="2" type="ORF">KL86APRO_11357</name>
</gene>
<feature type="region of interest" description="Disordered" evidence="1">
    <location>
        <begin position="1"/>
        <end position="24"/>
    </location>
</feature>
<reference evidence="2" key="1">
    <citation type="submission" date="2016-04" db="EMBL/GenBank/DDBJ databases">
        <authorList>
            <person name="Evans L.H."/>
            <person name="Alamgir A."/>
            <person name="Owens N."/>
            <person name="Weber N.D."/>
            <person name="Virtaneva K."/>
            <person name="Barbian K."/>
            <person name="Babar A."/>
            <person name="Rosenke K."/>
        </authorList>
    </citation>
    <scope>NUCLEOTIDE SEQUENCE</scope>
    <source>
        <strain evidence="2">86</strain>
    </source>
</reference>
<evidence type="ECO:0000256" key="1">
    <source>
        <dbReference type="SAM" id="MobiDB-lite"/>
    </source>
</evidence>